<reference evidence="3 4" key="2">
    <citation type="journal article" date="2019" name="G3 (Bethesda)">
        <title>Hybrid Assembly of the Genome of the Entomopathogenic Nematode Steinernema carpocapsae Identifies the X-Chromosome.</title>
        <authorList>
            <person name="Serra L."/>
            <person name="Macchietto M."/>
            <person name="Macias-Munoz A."/>
            <person name="McGill C.J."/>
            <person name="Rodriguez I.M."/>
            <person name="Rodriguez B."/>
            <person name="Murad R."/>
            <person name="Mortazavi A."/>
        </authorList>
    </citation>
    <scope>NUCLEOTIDE SEQUENCE [LARGE SCALE GENOMIC DNA]</scope>
    <source>
        <strain evidence="3 4">ALL</strain>
    </source>
</reference>
<gene>
    <name evidence="3" type="ORF">L596_003336</name>
</gene>
<evidence type="ECO:0000256" key="1">
    <source>
        <dbReference type="SAM" id="MobiDB-lite"/>
    </source>
</evidence>
<proteinExistence type="predicted"/>
<sequence length="142" mass="15605">MGTWMLTLLFLAWASSASGWTYVQDDFVPSNYPVLPENSNFYDPYNPSPNEFQPEIVYHAGPNEHVVTRAKPKAPVRETAAPSPSTLAPLVTDVQSTTAPVQKLTTLHEESQTATTLSPYMFESPSAEPPFSSSTDGQWKAL</sequence>
<reference evidence="3 4" key="1">
    <citation type="journal article" date="2015" name="Genome Biol.">
        <title>Comparative genomics of Steinernema reveals deeply conserved gene regulatory networks.</title>
        <authorList>
            <person name="Dillman A.R."/>
            <person name="Macchietto M."/>
            <person name="Porter C.F."/>
            <person name="Rogers A."/>
            <person name="Williams B."/>
            <person name="Antoshechkin I."/>
            <person name="Lee M.M."/>
            <person name="Goodwin Z."/>
            <person name="Lu X."/>
            <person name="Lewis E.E."/>
            <person name="Goodrich-Blair H."/>
            <person name="Stock S.P."/>
            <person name="Adams B.J."/>
            <person name="Sternberg P.W."/>
            <person name="Mortazavi A."/>
        </authorList>
    </citation>
    <scope>NUCLEOTIDE SEQUENCE [LARGE SCALE GENOMIC DNA]</scope>
    <source>
        <strain evidence="3 4">ALL</strain>
    </source>
</reference>
<feature type="region of interest" description="Disordered" evidence="1">
    <location>
        <begin position="105"/>
        <end position="142"/>
    </location>
</feature>
<feature type="chain" id="PRO_5020438610" evidence="2">
    <location>
        <begin position="20"/>
        <end position="142"/>
    </location>
</feature>
<organism evidence="3 4">
    <name type="scientific">Steinernema carpocapsae</name>
    <name type="common">Entomopathogenic nematode</name>
    <dbReference type="NCBI Taxonomy" id="34508"/>
    <lineage>
        <taxon>Eukaryota</taxon>
        <taxon>Metazoa</taxon>
        <taxon>Ecdysozoa</taxon>
        <taxon>Nematoda</taxon>
        <taxon>Chromadorea</taxon>
        <taxon>Rhabditida</taxon>
        <taxon>Tylenchina</taxon>
        <taxon>Panagrolaimomorpha</taxon>
        <taxon>Strongyloidoidea</taxon>
        <taxon>Steinernematidae</taxon>
        <taxon>Steinernema</taxon>
    </lineage>
</organism>
<accession>A0A4U8UW80</accession>
<dbReference type="EMBL" id="AZBU02000001">
    <property type="protein sequence ID" value="TMS36078.1"/>
    <property type="molecule type" value="Genomic_DNA"/>
</dbReference>
<feature type="signal peptide" evidence="2">
    <location>
        <begin position="1"/>
        <end position="19"/>
    </location>
</feature>
<name>A0A4U8UW80_STECR</name>
<dbReference type="Proteomes" id="UP000298663">
    <property type="component" value="Unassembled WGS sequence"/>
</dbReference>
<keyword evidence="2" id="KW-0732">Signal</keyword>
<feature type="compositionally biased region" description="Low complexity" evidence="1">
    <location>
        <begin position="122"/>
        <end position="134"/>
    </location>
</feature>
<keyword evidence="4" id="KW-1185">Reference proteome</keyword>
<evidence type="ECO:0000256" key="2">
    <source>
        <dbReference type="SAM" id="SignalP"/>
    </source>
</evidence>
<evidence type="ECO:0000313" key="3">
    <source>
        <dbReference type="EMBL" id="TMS36078.1"/>
    </source>
</evidence>
<protein>
    <submittedName>
        <fullName evidence="3">Uncharacterized protein</fullName>
    </submittedName>
</protein>
<evidence type="ECO:0000313" key="4">
    <source>
        <dbReference type="Proteomes" id="UP000298663"/>
    </source>
</evidence>
<comment type="caution">
    <text evidence="3">The sequence shown here is derived from an EMBL/GenBank/DDBJ whole genome shotgun (WGS) entry which is preliminary data.</text>
</comment>
<dbReference type="AlphaFoldDB" id="A0A4U8UW80"/>